<name>A0A9Q9SSZ6_MOOP1</name>
<dbReference type="AlphaFoldDB" id="A0A9Q9SSZ6"/>
<sequence>MRYTGFFPCSLFSVPCSLFSVPCSAVPCSLKPRNLYLTQLKTARDEFAHPD</sequence>
<proteinExistence type="predicted"/>
<reference evidence="2" key="2">
    <citation type="submission" date="2022-10" db="EMBL/GenBank/DDBJ databases">
        <authorList>
            <person name="Ngo T.-E."/>
        </authorList>
    </citation>
    <scope>NUCLEOTIDE SEQUENCE</scope>
    <source>
        <strain evidence="2">JHB</strain>
    </source>
</reference>
<dbReference type="Proteomes" id="UP000176944">
    <property type="component" value="Chromosome"/>
</dbReference>
<evidence type="ECO:0000256" key="1">
    <source>
        <dbReference type="SAM" id="SignalP"/>
    </source>
</evidence>
<accession>A0A9Q9SSZ6</accession>
<reference evidence="2" key="1">
    <citation type="journal article" date="2017" name="Proc. Natl. Acad. Sci. U.S.A.">
        <title>Comparative genomics uncovers the prolific and distinctive metabolic potential of the cyanobacterial genus Moorea.</title>
        <authorList>
            <person name="Leao T."/>
            <person name="Castelao G."/>
            <person name="Korobeynikov A."/>
            <person name="Monroe E.A."/>
            <person name="Podell S."/>
            <person name="Glukhov E."/>
            <person name="Allen E.E."/>
            <person name="Gerwick W.H."/>
            <person name="Gerwick L."/>
        </authorList>
    </citation>
    <scope>NUCLEOTIDE SEQUENCE</scope>
    <source>
        <strain evidence="2">JHB</strain>
    </source>
</reference>
<dbReference type="EMBL" id="CP017708">
    <property type="protein sequence ID" value="WAN69100.1"/>
    <property type="molecule type" value="Genomic_DNA"/>
</dbReference>
<protein>
    <submittedName>
        <fullName evidence="2">Uncharacterized protein</fullName>
    </submittedName>
</protein>
<feature type="chain" id="PRO_5040114950" evidence="1">
    <location>
        <begin position="26"/>
        <end position="51"/>
    </location>
</feature>
<keyword evidence="1" id="KW-0732">Signal</keyword>
<feature type="signal peptide" evidence="1">
    <location>
        <begin position="1"/>
        <end position="25"/>
    </location>
</feature>
<organism evidence="2">
    <name type="scientific">Moorena producens (strain JHB)</name>
    <dbReference type="NCBI Taxonomy" id="1454205"/>
    <lineage>
        <taxon>Bacteria</taxon>
        <taxon>Bacillati</taxon>
        <taxon>Cyanobacteriota</taxon>
        <taxon>Cyanophyceae</taxon>
        <taxon>Coleofasciculales</taxon>
        <taxon>Coleofasciculaceae</taxon>
        <taxon>Moorena</taxon>
    </lineage>
</organism>
<evidence type="ECO:0000313" key="2">
    <source>
        <dbReference type="EMBL" id="WAN69100.1"/>
    </source>
</evidence>
<gene>
    <name evidence="2" type="ORF">BJP36_42835</name>
</gene>